<dbReference type="InterPro" id="IPR036909">
    <property type="entry name" value="Cyt_c-like_dom_sf"/>
</dbReference>
<dbReference type="CDD" id="cd09623">
    <property type="entry name" value="DOMON_EBDH"/>
    <property type="match status" value="1"/>
</dbReference>
<dbReference type="STRING" id="223786.SAMN05216234_1029"/>
<keyword evidence="4" id="KW-0249">Electron transport</keyword>
<dbReference type="GO" id="GO:0042597">
    <property type="term" value="C:periplasmic space"/>
    <property type="evidence" value="ECO:0007669"/>
    <property type="project" value="InterPro"/>
</dbReference>
<feature type="chain" id="PRO_5011584328" evidence="7">
    <location>
        <begin position="21"/>
        <end position="398"/>
    </location>
</feature>
<keyword evidence="2 6" id="KW-0349">Heme</keyword>
<dbReference type="SUPFAM" id="SSF46626">
    <property type="entry name" value="Cytochrome c"/>
    <property type="match status" value="1"/>
</dbReference>
<dbReference type="GO" id="GO:0009055">
    <property type="term" value="F:electron transfer activity"/>
    <property type="evidence" value="ECO:0007669"/>
    <property type="project" value="InterPro"/>
</dbReference>
<name>A0A1I5L431_9BACT</name>
<reference evidence="9 10" key="1">
    <citation type="submission" date="2016-10" db="EMBL/GenBank/DDBJ databases">
        <authorList>
            <person name="de Groot N.N."/>
        </authorList>
    </citation>
    <scope>NUCLEOTIDE SEQUENCE [LARGE SCALE GENOMIC DNA]</scope>
    <source>
        <strain evidence="9 10">EP1-55-1</strain>
    </source>
</reference>
<feature type="domain" description="Cytochrome c" evidence="8">
    <location>
        <begin position="291"/>
        <end position="394"/>
    </location>
</feature>
<dbReference type="Gene3D" id="1.10.760.10">
    <property type="entry name" value="Cytochrome c-like domain"/>
    <property type="match status" value="1"/>
</dbReference>
<organism evidence="9 10">
    <name type="scientific">Hydrogenimonas thermophila</name>
    <dbReference type="NCBI Taxonomy" id="223786"/>
    <lineage>
        <taxon>Bacteria</taxon>
        <taxon>Pseudomonadati</taxon>
        <taxon>Campylobacterota</taxon>
        <taxon>Epsilonproteobacteria</taxon>
        <taxon>Campylobacterales</taxon>
        <taxon>Hydrogenimonadaceae</taxon>
        <taxon>Hydrogenimonas</taxon>
    </lineage>
</organism>
<dbReference type="Proteomes" id="UP000199227">
    <property type="component" value="Unassembled WGS sequence"/>
</dbReference>
<evidence type="ECO:0000313" key="9">
    <source>
        <dbReference type="EMBL" id="SFO91521.1"/>
    </source>
</evidence>
<keyword evidence="10" id="KW-1185">Reference proteome</keyword>
<dbReference type="InterPro" id="IPR019020">
    <property type="entry name" value="Cyt-c552/DMSO_Rdtase_haem-bd"/>
</dbReference>
<accession>A0A1I5L431</accession>
<evidence type="ECO:0000256" key="5">
    <source>
        <dbReference type="ARBA" id="ARBA00023004"/>
    </source>
</evidence>
<evidence type="ECO:0000313" key="10">
    <source>
        <dbReference type="Proteomes" id="UP000199227"/>
    </source>
</evidence>
<dbReference type="Pfam" id="PF09459">
    <property type="entry name" value="EB_dh"/>
    <property type="match status" value="1"/>
</dbReference>
<keyword evidence="7" id="KW-0732">Signal</keyword>
<evidence type="ECO:0000256" key="4">
    <source>
        <dbReference type="ARBA" id="ARBA00022982"/>
    </source>
</evidence>
<evidence type="ECO:0000256" key="2">
    <source>
        <dbReference type="ARBA" id="ARBA00022617"/>
    </source>
</evidence>
<dbReference type="Gene3D" id="2.60.40.1190">
    <property type="match status" value="1"/>
</dbReference>
<dbReference type="InterPro" id="IPR017838">
    <property type="entry name" value="DMSO_Rdtase_II_haem_b-bd_su"/>
</dbReference>
<keyword evidence="5 6" id="KW-0408">Iron</keyword>
<dbReference type="OrthoDB" id="9781261at2"/>
<dbReference type="Pfam" id="PF00034">
    <property type="entry name" value="Cytochrom_C"/>
    <property type="match status" value="1"/>
</dbReference>
<dbReference type="PROSITE" id="PS51007">
    <property type="entry name" value="CYTC"/>
    <property type="match status" value="1"/>
</dbReference>
<dbReference type="InterPro" id="IPR009056">
    <property type="entry name" value="Cyt_c-like_dom"/>
</dbReference>
<feature type="signal peptide" evidence="7">
    <location>
        <begin position="1"/>
        <end position="20"/>
    </location>
</feature>
<gene>
    <name evidence="9" type="ORF">SAMN05216234_1029</name>
</gene>
<dbReference type="EMBL" id="FOXB01000002">
    <property type="protein sequence ID" value="SFO91521.1"/>
    <property type="molecule type" value="Genomic_DNA"/>
</dbReference>
<keyword evidence="3 6" id="KW-0479">Metal-binding</keyword>
<sequence>MNKLTTALLATSLVASAALAEGAVLAQKTDGDVTKLTPTSSAWEYVKGTTIHLYPQTTVTMNDKKANEINKNAKAKEARVKAIYDGKNIAFLLEWPDGTKSVQQGYRSDVYGDGFAVQLPVNYKDPKKLPYIGMGSEGRPVVIHLQKAVQPIYEPNGNGNVGDQQNILSKNKFGKDIEAYNEKVSKLAVKDYQRSFISEGFRSMTEIKDGSEKFSADMSYGNNTWKGTVIRPLKDSYLNLKGSFPVAFAAWDGSKLNRDGLKLLSSWIPVKLVGQSGGDKLVSELTAPVKGDAQNGKNLVMQNGCMGCHYIPGMSAPGYMAPGLANIGGYATAAYLRESIVDPNAVVVPGYNRNAHPNTPWYNEVDGKRQSTMPPYPLDDKSLDDMVAYLKTLKSEVK</sequence>
<keyword evidence="1" id="KW-0813">Transport</keyword>
<evidence type="ECO:0000256" key="3">
    <source>
        <dbReference type="ARBA" id="ARBA00022723"/>
    </source>
</evidence>
<evidence type="ECO:0000256" key="7">
    <source>
        <dbReference type="SAM" id="SignalP"/>
    </source>
</evidence>
<dbReference type="GO" id="GO:0046872">
    <property type="term" value="F:metal ion binding"/>
    <property type="evidence" value="ECO:0007669"/>
    <property type="project" value="UniProtKB-KW"/>
</dbReference>
<protein>
    <submittedName>
        <fullName evidence="9">Complex iron-sulfur molybdoenzyme family reductase subunit gamma</fullName>
    </submittedName>
</protein>
<dbReference type="AlphaFoldDB" id="A0A1I5L431"/>
<dbReference type="GO" id="GO:0020037">
    <property type="term" value="F:heme binding"/>
    <property type="evidence" value="ECO:0007669"/>
    <property type="project" value="InterPro"/>
</dbReference>
<evidence type="ECO:0000256" key="6">
    <source>
        <dbReference type="PROSITE-ProRule" id="PRU00433"/>
    </source>
</evidence>
<proteinExistence type="predicted"/>
<dbReference type="SMART" id="SM00887">
    <property type="entry name" value="EB_dh"/>
    <property type="match status" value="1"/>
</dbReference>
<dbReference type="RefSeq" id="WP_092909980.1">
    <property type="nucleotide sequence ID" value="NZ_FOXB01000002.1"/>
</dbReference>
<evidence type="ECO:0000256" key="1">
    <source>
        <dbReference type="ARBA" id="ARBA00022448"/>
    </source>
</evidence>
<evidence type="ECO:0000259" key="8">
    <source>
        <dbReference type="PROSITE" id="PS51007"/>
    </source>
</evidence>